<proteinExistence type="predicted"/>
<evidence type="ECO:0000313" key="1">
    <source>
        <dbReference type="EMBL" id="BES81022.1"/>
    </source>
</evidence>
<keyword evidence="2" id="KW-1185">Reference proteome</keyword>
<sequence length="252" mass="27917">MGVAVRRVRGLDASTVLPEIRRHYGRRPEAALDSVYNVAVEDVELRLSSRGHRELYRMRHRTGIRGCVNTVIRNVYAEKASDGPLVLLESCRNTVVENIATRLQHDYAVSLVGAQNTVARNISVQEPRAWGAVFAHIAESPLGRLEAVAIENVLVEKPQRPHTYPAVHIRNDAKHKPAIIQHIRVRSVAAKAMKTAVKIETRGSEAAVALEGISCRDCTSTVEGNSTLYRAGTAPQEMNSYREETALWVRLG</sequence>
<dbReference type="Proteomes" id="UP001341135">
    <property type="component" value="Chromosome"/>
</dbReference>
<evidence type="ECO:0000313" key="2">
    <source>
        <dbReference type="Proteomes" id="UP001341135"/>
    </source>
</evidence>
<dbReference type="EMBL" id="AP028907">
    <property type="protein sequence ID" value="BES81022.1"/>
    <property type="molecule type" value="Genomic_DNA"/>
</dbReference>
<gene>
    <name evidence="1" type="ORF">PABY_05890</name>
</gene>
<dbReference type="Gene3D" id="2.160.20.10">
    <property type="entry name" value="Single-stranded right-handed beta-helix, Pectin lyase-like"/>
    <property type="match status" value="1"/>
</dbReference>
<evidence type="ECO:0008006" key="3">
    <source>
        <dbReference type="Google" id="ProtNLM"/>
    </source>
</evidence>
<name>A0ABM8IY43_9CREN</name>
<reference evidence="1 2" key="1">
    <citation type="submission" date="2023-09" db="EMBL/GenBank/DDBJ databases">
        <title>Pyrofollis japonicus gen. nov. sp. nov., a novel member of the family Pyrodictiaceae isolated from the Iheya North hydrothermal field.</title>
        <authorList>
            <person name="Miyazaki U."/>
            <person name="Sanari M."/>
            <person name="Tame A."/>
            <person name="Kitajima M."/>
            <person name="Okamoto A."/>
            <person name="Sawayama S."/>
            <person name="Miyazaki J."/>
            <person name="Takai K."/>
            <person name="Nakagawa S."/>
        </authorList>
    </citation>
    <scope>NUCLEOTIDE SEQUENCE [LARGE SCALE GENOMIC DNA]</scope>
    <source>
        <strain evidence="1 2">AV2</strain>
    </source>
</reference>
<protein>
    <recommendedName>
        <fullName evidence="3">Right handed beta helix domain-containing protein</fullName>
    </recommendedName>
</protein>
<dbReference type="InterPro" id="IPR011050">
    <property type="entry name" value="Pectin_lyase_fold/virulence"/>
</dbReference>
<dbReference type="SUPFAM" id="SSF51126">
    <property type="entry name" value="Pectin lyase-like"/>
    <property type="match status" value="1"/>
</dbReference>
<organism evidence="1 2">
    <name type="scientific">Pyrodictium abyssi</name>
    <dbReference type="NCBI Taxonomy" id="54256"/>
    <lineage>
        <taxon>Archaea</taxon>
        <taxon>Thermoproteota</taxon>
        <taxon>Thermoprotei</taxon>
        <taxon>Desulfurococcales</taxon>
        <taxon>Pyrodictiaceae</taxon>
        <taxon>Pyrodictium</taxon>
    </lineage>
</organism>
<dbReference type="InterPro" id="IPR012334">
    <property type="entry name" value="Pectin_lyas_fold"/>
</dbReference>
<accession>A0ABM8IY43</accession>